<name>A0A1G7BWB2_9ACTO</name>
<evidence type="ECO:0000256" key="3">
    <source>
        <dbReference type="ARBA" id="ARBA00023235"/>
    </source>
</evidence>
<evidence type="ECO:0000256" key="2">
    <source>
        <dbReference type="ARBA" id="ARBA00023110"/>
    </source>
</evidence>
<dbReference type="SUPFAM" id="SSF54534">
    <property type="entry name" value="FKBP-like"/>
    <property type="match status" value="1"/>
</dbReference>
<dbReference type="Gene3D" id="3.10.50.40">
    <property type="match status" value="1"/>
</dbReference>
<gene>
    <name evidence="7" type="ORF">R6G71_03255</name>
    <name evidence="8" type="ORF">SAMN05421878_10610</name>
</gene>
<sequence>MTKAGFLVSLTAALALVLGGCGSESGGEWSVDVTGSFGAPVSVQITGKPHLQGMRATTLSAGEGVMIQESSPVLFRATSFDSRTGNQVNEYDTGRVRLQHATADELGDLAQYVIGQKEGSRLLIERGGLVQGDNNTVEIVVIDLFYTNARGNPVPTPEPPPAGMPGINTAEDAGPVITSGGGPISKLAIVPLVAGTGTQVGEDDAVIAQYVLANTEGEILDSTWAGPGPQTLHVQEVMTGLRTAIQDQKIGSRIAVLIPEEQAHGEGDLVAIVDLLAIREP</sequence>
<organism evidence="8 9">
    <name type="scientific">Actinobaculum suis</name>
    <dbReference type="NCBI Taxonomy" id="1657"/>
    <lineage>
        <taxon>Bacteria</taxon>
        <taxon>Bacillati</taxon>
        <taxon>Actinomycetota</taxon>
        <taxon>Actinomycetes</taxon>
        <taxon>Actinomycetales</taxon>
        <taxon>Actinomycetaceae</taxon>
        <taxon>Actinobaculum</taxon>
    </lineage>
</organism>
<dbReference type="EMBL" id="FNAU01000006">
    <property type="protein sequence ID" value="SDE31337.1"/>
    <property type="molecule type" value="Genomic_DNA"/>
</dbReference>
<reference evidence="9" key="2">
    <citation type="submission" date="2016-10" db="EMBL/GenBank/DDBJ databases">
        <authorList>
            <person name="Varghese N."/>
        </authorList>
    </citation>
    <scope>NUCLEOTIDE SEQUENCE [LARGE SCALE GENOMIC DNA]</scope>
    <source>
        <strain evidence="9">DSM 20639</strain>
    </source>
</reference>
<evidence type="ECO:0000259" key="6">
    <source>
        <dbReference type="PROSITE" id="PS50059"/>
    </source>
</evidence>
<evidence type="ECO:0000256" key="5">
    <source>
        <dbReference type="RuleBase" id="RU003915"/>
    </source>
</evidence>
<dbReference type="AlphaFoldDB" id="A0A1G7BWB2"/>
<reference evidence="7" key="3">
    <citation type="submission" date="2023-10" db="EMBL/GenBank/DDBJ databases">
        <title>Whole Genome based description of the genera Actinobaculum and Actinotignum reveals a complex phylogenetic relationship within the species included in the genus Actinotignum.</title>
        <authorList>
            <person name="Jensen C.S."/>
            <person name="Dargis R."/>
            <person name="Kemp M."/>
            <person name="Christensen J.J."/>
        </authorList>
    </citation>
    <scope>NUCLEOTIDE SEQUENCE</scope>
    <source>
        <strain evidence="7">Actinobaculum_suis_CCUG19206T</strain>
    </source>
</reference>
<comment type="catalytic activity">
    <reaction evidence="1 4 5">
        <text>[protein]-peptidylproline (omega=180) = [protein]-peptidylproline (omega=0)</text>
        <dbReference type="Rhea" id="RHEA:16237"/>
        <dbReference type="Rhea" id="RHEA-COMP:10747"/>
        <dbReference type="Rhea" id="RHEA-COMP:10748"/>
        <dbReference type="ChEBI" id="CHEBI:83833"/>
        <dbReference type="ChEBI" id="CHEBI:83834"/>
        <dbReference type="EC" id="5.2.1.8"/>
    </reaction>
</comment>
<dbReference type="GO" id="GO:0003755">
    <property type="term" value="F:peptidyl-prolyl cis-trans isomerase activity"/>
    <property type="evidence" value="ECO:0007669"/>
    <property type="project" value="UniProtKB-UniRule"/>
</dbReference>
<accession>A0A1G7BWB2</accession>
<evidence type="ECO:0000256" key="4">
    <source>
        <dbReference type="PROSITE-ProRule" id="PRU00277"/>
    </source>
</evidence>
<dbReference type="InterPro" id="IPR001179">
    <property type="entry name" value="PPIase_FKBP_dom"/>
</dbReference>
<evidence type="ECO:0000313" key="9">
    <source>
        <dbReference type="Proteomes" id="UP000182744"/>
    </source>
</evidence>
<protein>
    <recommendedName>
        <fullName evidence="5">Peptidyl-prolyl cis-trans isomerase</fullName>
        <ecNumber evidence="5">5.2.1.8</ecNumber>
    </recommendedName>
</protein>
<evidence type="ECO:0000313" key="7">
    <source>
        <dbReference type="EMBL" id="MDY5153068.1"/>
    </source>
</evidence>
<keyword evidence="3 4" id="KW-0413">Isomerase</keyword>
<dbReference type="PROSITE" id="PS50059">
    <property type="entry name" value="FKBP_PPIASE"/>
    <property type="match status" value="1"/>
</dbReference>
<evidence type="ECO:0000256" key="1">
    <source>
        <dbReference type="ARBA" id="ARBA00000971"/>
    </source>
</evidence>
<dbReference type="PROSITE" id="PS51257">
    <property type="entry name" value="PROKAR_LIPOPROTEIN"/>
    <property type="match status" value="1"/>
</dbReference>
<dbReference type="Proteomes" id="UP001273799">
    <property type="component" value="Unassembled WGS sequence"/>
</dbReference>
<dbReference type="Proteomes" id="UP000182744">
    <property type="component" value="Unassembled WGS sequence"/>
</dbReference>
<dbReference type="Pfam" id="PF00254">
    <property type="entry name" value="FKBP_C"/>
    <property type="match status" value="1"/>
</dbReference>
<reference evidence="8" key="1">
    <citation type="submission" date="2016-10" db="EMBL/GenBank/DDBJ databases">
        <authorList>
            <person name="de Groot N.N."/>
        </authorList>
    </citation>
    <scope>NUCLEOTIDE SEQUENCE [LARGE SCALE GENOMIC DNA]</scope>
    <source>
        <strain evidence="8">DSM 20639</strain>
    </source>
</reference>
<comment type="similarity">
    <text evidence="5">Belongs to the FKBP-type PPIase family.</text>
</comment>
<feature type="domain" description="PPIase FKBP-type" evidence="6">
    <location>
        <begin position="203"/>
        <end position="281"/>
    </location>
</feature>
<keyword evidence="2 4" id="KW-0697">Rotamase</keyword>
<proteinExistence type="inferred from homology"/>
<keyword evidence="9" id="KW-1185">Reference proteome</keyword>
<dbReference type="InterPro" id="IPR046357">
    <property type="entry name" value="PPIase_dom_sf"/>
</dbReference>
<evidence type="ECO:0000313" key="8">
    <source>
        <dbReference type="EMBL" id="SDE31337.1"/>
    </source>
</evidence>
<dbReference type="EC" id="5.2.1.8" evidence="5"/>
<dbReference type="RefSeq" id="WP_074662062.1">
    <property type="nucleotide sequence ID" value="NZ_FNAU01000006.1"/>
</dbReference>
<dbReference type="EMBL" id="JAWNFU010000002">
    <property type="protein sequence ID" value="MDY5153068.1"/>
    <property type="molecule type" value="Genomic_DNA"/>
</dbReference>